<evidence type="ECO:0000259" key="1">
    <source>
        <dbReference type="Pfam" id="PF13302"/>
    </source>
</evidence>
<dbReference type="OrthoDB" id="6293260at2"/>
<dbReference type="Pfam" id="PF13302">
    <property type="entry name" value="Acetyltransf_3"/>
    <property type="match status" value="1"/>
</dbReference>
<feature type="domain" description="N-acetyltransferase" evidence="1">
    <location>
        <begin position="15"/>
        <end position="150"/>
    </location>
</feature>
<dbReference type="PANTHER" id="PTHR43792">
    <property type="entry name" value="GNAT FAMILY, PUTATIVE (AFU_ORTHOLOGUE AFUA_3G00765)-RELATED-RELATED"/>
    <property type="match status" value="1"/>
</dbReference>
<proteinExistence type="predicted"/>
<name>A0A1I6DVS8_9RHOB</name>
<organism evidence="2 3">
    <name type="scientific">Poseidonocella sedimentorum</name>
    <dbReference type="NCBI Taxonomy" id="871652"/>
    <lineage>
        <taxon>Bacteria</taxon>
        <taxon>Pseudomonadati</taxon>
        <taxon>Pseudomonadota</taxon>
        <taxon>Alphaproteobacteria</taxon>
        <taxon>Rhodobacterales</taxon>
        <taxon>Roseobacteraceae</taxon>
        <taxon>Poseidonocella</taxon>
    </lineage>
</organism>
<evidence type="ECO:0000313" key="2">
    <source>
        <dbReference type="EMBL" id="SFR09620.1"/>
    </source>
</evidence>
<evidence type="ECO:0000313" key="3">
    <source>
        <dbReference type="Proteomes" id="UP000199302"/>
    </source>
</evidence>
<dbReference type="EMBL" id="FOYI01000005">
    <property type="protein sequence ID" value="SFR09620.1"/>
    <property type="molecule type" value="Genomic_DNA"/>
</dbReference>
<sequence length="185" mass="21032">MIAKTPLYPVIETDRLLLTSIAEPEFDAVAQYLLPGAPRFIDAAQDRDALWWSLATMIGHWKMRDYGHFAVFEKSRGVNIGLVGPWYPRGWPEPELAWQLIEGFEGRGYATEAARGALHWLFKTRKWVTVTSLIADDNTASIALAKRLGAEPEGLFEHRMLGEVRIWRHHRATYDAWAIAEEGTV</sequence>
<dbReference type="SUPFAM" id="SSF55729">
    <property type="entry name" value="Acyl-CoA N-acyltransferases (Nat)"/>
    <property type="match status" value="1"/>
</dbReference>
<dbReference type="AlphaFoldDB" id="A0A1I6DVS8"/>
<accession>A0A1I6DVS8</accession>
<dbReference type="InterPro" id="IPR016181">
    <property type="entry name" value="Acyl_CoA_acyltransferase"/>
</dbReference>
<protein>
    <submittedName>
        <fullName evidence="2">Protein N-acetyltransferase, RimJ/RimL family</fullName>
    </submittedName>
</protein>
<keyword evidence="2" id="KW-0808">Transferase</keyword>
<dbReference type="RefSeq" id="WP_092079953.1">
    <property type="nucleotide sequence ID" value="NZ_FOYI01000005.1"/>
</dbReference>
<dbReference type="PANTHER" id="PTHR43792:SF1">
    <property type="entry name" value="N-ACETYLTRANSFERASE DOMAIN-CONTAINING PROTEIN"/>
    <property type="match status" value="1"/>
</dbReference>
<reference evidence="2 3" key="1">
    <citation type="submission" date="2016-10" db="EMBL/GenBank/DDBJ databases">
        <authorList>
            <person name="de Groot N.N."/>
        </authorList>
    </citation>
    <scope>NUCLEOTIDE SEQUENCE [LARGE SCALE GENOMIC DNA]</scope>
    <source>
        <strain evidence="3">KMM 9023,NRIC 0796,JCM 17311,KCTC 23692</strain>
    </source>
</reference>
<dbReference type="STRING" id="871652.SAMN04515673_105270"/>
<dbReference type="InterPro" id="IPR000182">
    <property type="entry name" value="GNAT_dom"/>
</dbReference>
<dbReference type="GO" id="GO:0016747">
    <property type="term" value="F:acyltransferase activity, transferring groups other than amino-acyl groups"/>
    <property type="evidence" value="ECO:0007669"/>
    <property type="project" value="InterPro"/>
</dbReference>
<dbReference type="InterPro" id="IPR051531">
    <property type="entry name" value="N-acetyltransferase"/>
</dbReference>
<keyword evidence="3" id="KW-1185">Reference proteome</keyword>
<dbReference type="Gene3D" id="3.40.630.30">
    <property type="match status" value="1"/>
</dbReference>
<dbReference type="Proteomes" id="UP000199302">
    <property type="component" value="Unassembled WGS sequence"/>
</dbReference>
<gene>
    <name evidence="2" type="ORF">SAMN04515673_105270</name>
</gene>